<evidence type="ECO:0000256" key="1">
    <source>
        <dbReference type="SAM" id="Phobius"/>
    </source>
</evidence>
<sequence length="301" mass="33644">MYKKSITRIEKDNETNQAELSNPALHDIIATNHVVLAKKPREERLSRACKAVIIMIILGLIAIGIIILTVALAHSRNSLMAIVTRSAETNMFETLNNTPSLFINHENLTTIANEQVENENWQKTTVNLTSNNLHTLTTQNIHISSSIMRTKQRTEHIPLTTQSMKSYPSLSTIANEQSTIFTTIQTTVSNEEIIYVPSSHHSTATMTSDADGIITTMKSQEYTLTSSNNPQTSIFDSTSPLIQDITTTMPEETSFTIFITRYFNIQSSTKTPTDNTTQKSKLAEKLKADIEEDAMDDLLFS</sequence>
<keyword evidence="1" id="KW-1133">Transmembrane helix</keyword>
<dbReference type="AlphaFoldDB" id="A0A813MQ44"/>
<gene>
    <name evidence="2" type="ORF">BJG266_LOCUS617</name>
    <name evidence="3" type="ORF">QVE165_LOCUS32256</name>
</gene>
<proteinExistence type="predicted"/>
<name>A0A813MQ44_9BILA</name>
<feature type="transmembrane region" description="Helical" evidence="1">
    <location>
        <begin position="51"/>
        <end position="73"/>
    </location>
</feature>
<keyword evidence="4" id="KW-1185">Reference proteome</keyword>
<dbReference type="Proteomes" id="UP000663832">
    <property type="component" value="Unassembled WGS sequence"/>
</dbReference>
<accession>A0A813MQ44</accession>
<comment type="caution">
    <text evidence="2">The sequence shown here is derived from an EMBL/GenBank/DDBJ whole genome shotgun (WGS) entry which is preliminary data.</text>
</comment>
<keyword evidence="1" id="KW-0472">Membrane</keyword>
<reference evidence="2" key="1">
    <citation type="submission" date="2021-02" db="EMBL/GenBank/DDBJ databases">
        <authorList>
            <person name="Nowell W R."/>
        </authorList>
    </citation>
    <scope>NUCLEOTIDE SEQUENCE</scope>
</reference>
<dbReference type="Proteomes" id="UP000663877">
    <property type="component" value="Unassembled WGS sequence"/>
</dbReference>
<evidence type="ECO:0000313" key="2">
    <source>
        <dbReference type="EMBL" id="CAF0724687.1"/>
    </source>
</evidence>
<dbReference type="OrthoDB" id="10051844at2759"/>
<evidence type="ECO:0000313" key="3">
    <source>
        <dbReference type="EMBL" id="CAF1319468.1"/>
    </source>
</evidence>
<keyword evidence="1" id="KW-0812">Transmembrane</keyword>
<organism evidence="2 5">
    <name type="scientific">Adineta steineri</name>
    <dbReference type="NCBI Taxonomy" id="433720"/>
    <lineage>
        <taxon>Eukaryota</taxon>
        <taxon>Metazoa</taxon>
        <taxon>Spiralia</taxon>
        <taxon>Gnathifera</taxon>
        <taxon>Rotifera</taxon>
        <taxon>Eurotatoria</taxon>
        <taxon>Bdelloidea</taxon>
        <taxon>Adinetida</taxon>
        <taxon>Adinetidae</taxon>
        <taxon>Adineta</taxon>
    </lineage>
</organism>
<dbReference type="EMBL" id="CAJNOI010000002">
    <property type="protein sequence ID" value="CAF0724687.1"/>
    <property type="molecule type" value="Genomic_DNA"/>
</dbReference>
<evidence type="ECO:0000313" key="5">
    <source>
        <dbReference type="Proteomes" id="UP000663877"/>
    </source>
</evidence>
<evidence type="ECO:0000313" key="4">
    <source>
        <dbReference type="Proteomes" id="UP000663832"/>
    </source>
</evidence>
<protein>
    <submittedName>
        <fullName evidence="2">Uncharacterized protein</fullName>
    </submittedName>
</protein>
<dbReference type="EMBL" id="CAJNOM010000284">
    <property type="protein sequence ID" value="CAF1319468.1"/>
    <property type="molecule type" value="Genomic_DNA"/>
</dbReference>